<evidence type="ECO:0000313" key="2">
    <source>
        <dbReference type="Proteomes" id="UP000054845"/>
    </source>
</evidence>
<reference evidence="1 2" key="1">
    <citation type="submission" date="2014-09" db="EMBL/GenBank/DDBJ databases">
        <authorList>
            <person name="Magalhaes I.L.F."/>
            <person name="Oliveira U."/>
            <person name="Santos F.R."/>
            <person name="Vidigal T.H.D.A."/>
            <person name="Brescovit A.D."/>
            <person name="Santos A.J."/>
        </authorList>
    </citation>
    <scope>NUCLEOTIDE SEQUENCE [LARGE SCALE GENOMIC DNA]</scope>
</reference>
<evidence type="ECO:0000313" key="1">
    <source>
        <dbReference type="EMBL" id="CEH12432.1"/>
    </source>
</evidence>
<protein>
    <submittedName>
        <fullName evidence="1">Uncharacterized protein</fullName>
    </submittedName>
</protein>
<accession>A0A0P1BB12</accession>
<sequence>MLCSLQSPLSPIAKPFFFELFRHKTYNRAKDSHTKPVARMTRECCCPLSDQPSIGGTSKRSLFFRLCRRCSTTFYRSAQCDAHSTKSANQQEVYMSISSRFHVPWSFTFNTNQETFIPQLAFSVIVAAHSRPHPCITNPKCQLA</sequence>
<organism evidence="1 2">
    <name type="scientific">Ceraceosorus bombacis</name>
    <dbReference type="NCBI Taxonomy" id="401625"/>
    <lineage>
        <taxon>Eukaryota</taxon>
        <taxon>Fungi</taxon>
        <taxon>Dikarya</taxon>
        <taxon>Basidiomycota</taxon>
        <taxon>Ustilaginomycotina</taxon>
        <taxon>Exobasidiomycetes</taxon>
        <taxon>Ceraceosorales</taxon>
        <taxon>Ceraceosoraceae</taxon>
        <taxon>Ceraceosorus</taxon>
    </lineage>
</organism>
<keyword evidence="2" id="KW-1185">Reference proteome</keyword>
<name>A0A0P1BB12_9BASI</name>
<proteinExistence type="predicted"/>
<dbReference type="Proteomes" id="UP000054845">
    <property type="component" value="Unassembled WGS sequence"/>
</dbReference>
<dbReference type="AlphaFoldDB" id="A0A0P1BB12"/>
<dbReference type="EMBL" id="CCYA01000149">
    <property type="protein sequence ID" value="CEH12432.1"/>
    <property type="molecule type" value="Genomic_DNA"/>
</dbReference>